<protein>
    <submittedName>
        <fullName evidence="1">Uncharacterized protein</fullName>
    </submittedName>
</protein>
<keyword evidence="2" id="KW-1185">Reference proteome</keyword>
<comment type="caution">
    <text evidence="1">The sequence shown here is derived from an EMBL/GenBank/DDBJ whole genome shotgun (WGS) entry which is preliminary data.</text>
</comment>
<accession>A0AAN5APY3</accession>
<reference evidence="1 2" key="1">
    <citation type="submission" date="2021-12" db="EMBL/GenBank/DDBJ databases">
        <title>Genome sequencing of bacteria with rrn-lacking chromosome and rrn-plasmid.</title>
        <authorList>
            <person name="Anda M."/>
            <person name="Iwasaki W."/>
        </authorList>
    </citation>
    <scope>NUCLEOTIDE SEQUENCE [LARGE SCALE GENOMIC DNA]</scope>
    <source>
        <strain evidence="1 2">NBRC 15940</strain>
    </source>
</reference>
<sequence>MNVLAVHSQPALQPVPMGVGAGFFLVCCPGQ</sequence>
<gene>
    <name evidence="1" type="ORF">PEDI_48700</name>
</gene>
<dbReference type="AlphaFoldDB" id="A0AAN5APY3"/>
<organism evidence="1 2">
    <name type="scientific">Persicobacter diffluens</name>
    <dbReference type="NCBI Taxonomy" id="981"/>
    <lineage>
        <taxon>Bacteria</taxon>
        <taxon>Pseudomonadati</taxon>
        <taxon>Bacteroidota</taxon>
        <taxon>Cytophagia</taxon>
        <taxon>Cytophagales</taxon>
        <taxon>Persicobacteraceae</taxon>
        <taxon>Persicobacter</taxon>
    </lineage>
</organism>
<dbReference type="Proteomes" id="UP001310022">
    <property type="component" value="Unassembled WGS sequence"/>
</dbReference>
<proteinExistence type="predicted"/>
<name>A0AAN5APY3_9BACT</name>
<evidence type="ECO:0000313" key="1">
    <source>
        <dbReference type="EMBL" id="GJM64318.1"/>
    </source>
</evidence>
<dbReference type="EMBL" id="BQKE01000005">
    <property type="protein sequence ID" value="GJM64318.1"/>
    <property type="molecule type" value="Genomic_DNA"/>
</dbReference>
<evidence type="ECO:0000313" key="2">
    <source>
        <dbReference type="Proteomes" id="UP001310022"/>
    </source>
</evidence>